<dbReference type="GeneID" id="87903824"/>
<protein>
    <submittedName>
        <fullName evidence="1">Uncharacterized protein</fullName>
    </submittedName>
</protein>
<keyword evidence="2" id="KW-1185">Reference proteome</keyword>
<comment type="caution">
    <text evidence="1">The sequence shown here is derived from an EMBL/GenBank/DDBJ whole genome shotgun (WGS) entry which is preliminary data.</text>
</comment>
<dbReference type="Proteomes" id="UP001323405">
    <property type="component" value="Unassembled WGS sequence"/>
</dbReference>
<reference evidence="1 2" key="1">
    <citation type="journal article" date="2023" name="bioRxiv">
        <title>High-quality genome assemblies of four members of thePodospora anserinaspecies complex.</title>
        <authorList>
            <person name="Ament-Velasquez S.L."/>
            <person name="Vogan A.A."/>
            <person name="Wallerman O."/>
            <person name="Hartmann F."/>
            <person name="Gautier V."/>
            <person name="Silar P."/>
            <person name="Giraud T."/>
            <person name="Johannesson H."/>
        </authorList>
    </citation>
    <scope>NUCLEOTIDE SEQUENCE [LARGE SCALE GENOMIC DNA]</scope>
    <source>
        <strain evidence="1 2">CBS 415.72m</strain>
    </source>
</reference>
<dbReference type="RefSeq" id="XP_062740283.1">
    <property type="nucleotide sequence ID" value="XM_062884057.1"/>
</dbReference>
<dbReference type="EMBL" id="JAFFHA010000008">
    <property type="protein sequence ID" value="KAK4651308.1"/>
    <property type="molecule type" value="Genomic_DNA"/>
</dbReference>
<sequence>MRRRRHLGLTQEKRNPQPALPRRSIFATYFTDTVSILNTTSISDTLPLRRTPISLSPKNQYLLLASHVALPDLSDYPTQKNLRDVRQHKFRALQNKTPVVSGTVRSFPSDHVFVFYIFY</sequence>
<gene>
    <name evidence="1" type="ORF">QC762_0091370</name>
</gene>
<organism evidence="1 2">
    <name type="scientific">Podospora pseudocomata</name>
    <dbReference type="NCBI Taxonomy" id="2093779"/>
    <lineage>
        <taxon>Eukaryota</taxon>
        <taxon>Fungi</taxon>
        <taxon>Dikarya</taxon>
        <taxon>Ascomycota</taxon>
        <taxon>Pezizomycotina</taxon>
        <taxon>Sordariomycetes</taxon>
        <taxon>Sordariomycetidae</taxon>
        <taxon>Sordariales</taxon>
        <taxon>Podosporaceae</taxon>
        <taxon>Podospora</taxon>
    </lineage>
</organism>
<name>A0ABR0G6F2_9PEZI</name>
<evidence type="ECO:0000313" key="2">
    <source>
        <dbReference type="Proteomes" id="UP001323405"/>
    </source>
</evidence>
<evidence type="ECO:0000313" key="1">
    <source>
        <dbReference type="EMBL" id="KAK4651308.1"/>
    </source>
</evidence>
<proteinExistence type="predicted"/>
<accession>A0ABR0G6F2</accession>